<dbReference type="InterPro" id="IPR036188">
    <property type="entry name" value="FAD/NAD-bd_sf"/>
</dbReference>
<gene>
    <name evidence="7" type="ORF">QBC47DRAFT_335950</name>
</gene>
<comment type="cofactor">
    <cofactor evidence="1">
        <name>FAD</name>
        <dbReference type="ChEBI" id="CHEBI:57692"/>
    </cofactor>
</comment>
<evidence type="ECO:0000256" key="2">
    <source>
        <dbReference type="ARBA" id="ARBA00022630"/>
    </source>
</evidence>
<accession>A0AAJ0FBV8</accession>
<evidence type="ECO:0000256" key="5">
    <source>
        <dbReference type="ARBA" id="ARBA00023033"/>
    </source>
</evidence>
<dbReference type="Proteomes" id="UP001239445">
    <property type="component" value="Unassembled WGS sequence"/>
</dbReference>
<dbReference type="PANTHER" id="PTHR47178:SF1">
    <property type="entry name" value="FAD-BINDING DOMAIN-CONTAINING PROTEIN-RELATED"/>
    <property type="match status" value="1"/>
</dbReference>
<keyword evidence="3" id="KW-0274">FAD</keyword>
<feature type="domain" description="FAD-binding" evidence="6">
    <location>
        <begin position="7"/>
        <end position="181"/>
    </location>
</feature>
<evidence type="ECO:0000256" key="4">
    <source>
        <dbReference type="ARBA" id="ARBA00023002"/>
    </source>
</evidence>
<comment type="caution">
    <text evidence="7">The sequence shown here is derived from an EMBL/GenBank/DDBJ whole genome shotgun (WGS) entry which is preliminary data.</text>
</comment>
<protein>
    <recommendedName>
        <fullName evidence="6">FAD-binding domain-containing protein</fullName>
    </recommendedName>
</protein>
<keyword evidence="8" id="KW-1185">Reference proteome</keyword>
<proteinExistence type="predicted"/>
<sequence>MERPQGDIIIIGAGVAGLLLAQHLQKSNIPFRIFERDADLTTRGVGWGLTLHWSLPALRDLLPDDLFRRLPEVYVDRVAVERAEATRFPFYDLSTGELKAATPPAPESQRIRVARDRFRQLLASGINIQWAKAATNIESRDDKDGATVHFADGTSSSGKLIVACDGGKSRVRKALFPNRETYKIPIRVMGARVEYTPDEIQPIKKLDPVFLQGTASKNDTYVYFSILDAPGNNTPGNNGTYIGQVIISWPIRDGFFGRESGVPFPKTNKGGIELIKTFASTWAEPFRSLAASISPETEIKYLELYDWVPPRVPQDTGNVALVGDAFHPMSMYRGEGANHAILDVLDFVHIVLPHVDVSTQSGDGDTQSLHTAIEKYAETVTARARPAVLASRQACLDAHDWPSISGESPLLSRRAMQLDFDDSAFD</sequence>
<evidence type="ECO:0000256" key="1">
    <source>
        <dbReference type="ARBA" id="ARBA00001974"/>
    </source>
</evidence>
<dbReference type="InterPro" id="IPR002938">
    <property type="entry name" value="FAD-bd"/>
</dbReference>
<evidence type="ECO:0000259" key="6">
    <source>
        <dbReference type="Pfam" id="PF01494"/>
    </source>
</evidence>
<keyword evidence="4" id="KW-0560">Oxidoreductase</keyword>
<dbReference type="PRINTS" id="PR00420">
    <property type="entry name" value="RNGMNOXGNASE"/>
</dbReference>
<dbReference type="EMBL" id="MU839827">
    <property type="protein sequence ID" value="KAK1761502.1"/>
    <property type="molecule type" value="Genomic_DNA"/>
</dbReference>
<dbReference type="AlphaFoldDB" id="A0AAJ0FBV8"/>
<dbReference type="PANTHER" id="PTHR47178">
    <property type="entry name" value="MONOOXYGENASE, FAD-BINDING"/>
    <property type="match status" value="1"/>
</dbReference>
<evidence type="ECO:0000256" key="3">
    <source>
        <dbReference type="ARBA" id="ARBA00022827"/>
    </source>
</evidence>
<evidence type="ECO:0000313" key="8">
    <source>
        <dbReference type="Proteomes" id="UP001239445"/>
    </source>
</evidence>
<dbReference type="Pfam" id="PF01494">
    <property type="entry name" value="FAD_binding_3"/>
    <property type="match status" value="1"/>
</dbReference>
<name>A0AAJ0FBV8_9PEZI</name>
<dbReference type="SUPFAM" id="SSF51905">
    <property type="entry name" value="FAD/NAD(P)-binding domain"/>
    <property type="match status" value="1"/>
</dbReference>
<evidence type="ECO:0000313" key="7">
    <source>
        <dbReference type="EMBL" id="KAK1761502.1"/>
    </source>
</evidence>
<organism evidence="7 8">
    <name type="scientific">Echria macrotheca</name>
    <dbReference type="NCBI Taxonomy" id="438768"/>
    <lineage>
        <taxon>Eukaryota</taxon>
        <taxon>Fungi</taxon>
        <taxon>Dikarya</taxon>
        <taxon>Ascomycota</taxon>
        <taxon>Pezizomycotina</taxon>
        <taxon>Sordariomycetes</taxon>
        <taxon>Sordariomycetidae</taxon>
        <taxon>Sordariales</taxon>
        <taxon>Schizotheciaceae</taxon>
        <taxon>Echria</taxon>
    </lineage>
</organism>
<dbReference type="GO" id="GO:0004497">
    <property type="term" value="F:monooxygenase activity"/>
    <property type="evidence" value="ECO:0007669"/>
    <property type="project" value="UniProtKB-KW"/>
</dbReference>
<keyword evidence="5" id="KW-0503">Monooxygenase</keyword>
<dbReference type="GO" id="GO:0071949">
    <property type="term" value="F:FAD binding"/>
    <property type="evidence" value="ECO:0007669"/>
    <property type="project" value="InterPro"/>
</dbReference>
<reference evidence="7" key="1">
    <citation type="submission" date="2023-06" db="EMBL/GenBank/DDBJ databases">
        <title>Genome-scale phylogeny and comparative genomics of the fungal order Sordariales.</title>
        <authorList>
            <consortium name="Lawrence Berkeley National Laboratory"/>
            <person name="Hensen N."/>
            <person name="Bonometti L."/>
            <person name="Westerberg I."/>
            <person name="Brannstrom I.O."/>
            <person name="Guillou S."/>
            <person name="Cros-Aarteil S."/>
            <person name="Calhoun S."/>
            <person name="Haridas S."/>
            <person name="Kuo A."/>
            <person name="Mondo S."/>
            <person name="Pangilinan J."/>
            <person name="Riley R."/>
            <person name="Labutti K."/>
            <person name="Andreopoulos B."/>
            <person name="Lipzen A."/>
            <person name="Chen C."/>
            <person name="Yanf M."/>
            <person name="Daum C."/>
            <person name="Ng V."/>
            <person name="Clum A."/>
            <person name="Steindorff A."/>
            <person name="Ohm R."/>
            <person name="Martin F."/>
            <person name="Silar P."/>
            <person name="Natvig D."/>
            <person name="Lalanne C."/>
            <person name="Gautier V."/>
            <person name="Ament-Velasquez S.L."/>
            <person name="Kruys A."/>
            <person name="Hutchinson M.I."/>
            <person name="Powell A.J."/>
            <person name="Barry K."/>
            <person name="Miller A.N."/>
            <person name="Grigoriev I.V."/>
            <person name="Debuchy R."/>
            <person name="Gladieux P."/>
            <person name="Thoren M.H."/>
            <person name="Johannesson H."/>
        </authorList>
    </citation>
    <scope>NUCLEOTIDE SEQUENCE</scope>
    <source>
        <strain evidence="7">PSN4</strain>
    </source>
</reference>
<keyword evidence="2" id="KW-0285">Flavoprotein</keyword>
<dbReference type="Gene3D" id="3.50.50.60">
    <property type="entry name" value="FAD/NAD(P)-binding domain"/>
    <property type="match status" value="1"/>
</dbReference>